<dbReference type="GO" id="GO:0003677">
    <property type="term" value="F:DNA binding"/>
    <property type="evidence" value="ECO:0007669"/>
    <property type="project" value="UniProtKB-KW"/>
</dbReference>
<dbReference type="EMBL" id="JACHDO010000001">
    <property type="protein sequence ID" value="MBB5491563.1"/>
    <property type="molecule type" value="Genomic_DNA"/>
</dbReference>
<accession>A0A840W864</accession>
<dbReference type="InterPro" id="IPR047057">
    <property type="entry name" value="MerR_fam"/>
</dbReference>
<comment type="caution">
    <text evidence="4">The sequence shown here is derived from an EMBL/GenBank/DDBJ whole genome shotgun (WGS) entry which is preliminary data.</text>
</comment>
<evidence type="ECO:0000256" key="2">
    <source>
        <dbReference type="SAM" id="Coils"/>
    </source>
</evidence>
<dbReference type="PANTHER" id="PTHR30204">
    <property type="entry name" value="REDOX-CYCLING DRUG-SENSING TRANSCRIPTIONAL ACTIVATOR SOXR"/>
    <property type="match status" value="1"/>
</dbReference>
<name>A0A840W864_9ACTN</name>
<evidence type="ECO:0000313" key="4">
    <source>
        <dbReference type="EMBL" id="MBB5491563.1"/>
    </source>
</evidence>
<sequence>MSLSVKDFSQMSGLSPQTLRFYHSERLLVPAGVDERTGYRYYEFAQVETALLVTALRGTGMSVKHVRRALEAPDTAAALLKEHIEALERQREAEDEAIAAVRKLLASRPEVQCRETAGVTVLSKAVPATAVESQRGQADQYDWEQVTVAVMATVGELTALAAEHGATVTAAPWFSWAAETAEQKERALTEKGPHWLAKLPVVADAEVLAVLSEKVDVQAFEAREELSIHLPGRNSMPKYSTALSRLVPRVPEGFFPDFSGMRHILHEEGVETAIRLRPLGEAEDLT</sequence>
<dbReference type="Gene3D" id="1.10.1660.10">
    <property type="match status" value="1"/>
</dbReference>
<organism evidence="4 5">
    <name type="scientific">Nocardiopsis metallicus</name>
    <dbReference type="NCBI Taxonomy" id="179819"/>
    <lineage>
        <taxon>Bacteria</taxon>
        <taxon>Bacillati</taxon>
        <taxon>Actinomycetota</taxon>
        <taxon>Actinomycetes</taxon>
        <taxon>Streptosporangiales</taxon>
        <taxon>Nocardiopsidaceae</taxon>
        <taxon>Nocardiopsis</taxon>
    </lineage>
</organism>
<feature type="domain" description="HTH merR-type" evidence="3">
    <location>
        <begin position="1"/>
        <end position="72"/>
    </location>
</feature>
<evidence type="ECO:0000259" key="3">
    <source>
        <dbReference type="PROSITE" id="PS50937"/>
    </source>
</evidence>
<dbReference type="Pfam" id="PF13411">
    <property type="entry name" value="MerR_1"/>
    <property type="match status" value="1"/>
</dbReference>
<dbReference type="SMART" id="SM00422">
    <property type="entry name" value="HTH_MERR"/>
    <property type="match status" value="1"/>
</dbReference>
<feature type="coiled-coil region" evidence="2">
    <location>
        <begin position="76"/>
        <end position="104"/>
    </location>
</feature>
<keyword evidence="2" id="KW-0175">Coiled coil</keyword>
<dbReference type="PROSITE" id="PS50937">
    <property type="entry name" value="HTH_MERR_2"/>
    <property type="match status" value="1"/>
</dbReference>
<dbReference type="SUPFAM" id="SSF46955">
    <property type="entry name" value="Putative DNA-binding domain"/>
    <property type="match status" value="1"/>
</dbReference>
<evidence type="ECO:0000256" key="1">
    <source>
        <dbReference type="ARBA" id="ARBA00023125"/>
    </source>
</evidence>
<protein>
    <submittedName>
        <fullName evidence="4">DNA-binding transcriptional MerR regulator</fullName>
    </submittedName>
</protein>
<dbReference type="GO" id="GO:0003700">
    <property type="term" value="F:DNA-binding transcription factor activity"/>
    <property type="evidence" value="ECO:0007669"/>
    <property type="project" value="InterPro"/>
</dbReference>
<evidence type="ECO:0000313" key="5">
    <source>
        <dbReference type="Proteomes" id="UP000579647"/>
    </source>
</evidence>
<dbReference type="AlphaFoldDB" id="A0A840W864"/>
<proteinExistence type="predicted"/>
<gene>
    <name evidence="4" type="ORF">HNR07_002700</name>
</gene>
<keyword evidence="5" id="KW-1185">Reference proteome</keyword>
<dbReference type="InterPro" id="IPR000551">
    <property type="entry name" value="MerR-type_HTH_dom"/>
</dbReference>
<keyword evidence="1 4" id="KW-0238">DNA-binding</keyword>
<dbReference type="RefSeq" id="WP_184365229.1">
    <property type="nucleotide sequence ID" value="NZ_BAAAKM010000152.1"/>
</dbReference>
<dbReference type="PANTHER" id="PTHR30204:SF97">
    <property type="entry name" value="MERR FAMILY REGULATORY PROTEIN"/>
    <property type="match status" value="1"/>
</dbReference>
<dbReference type="Proteomes" id="UP000579647">
    <property type="component" value="Unassembled WGS sequence"/>
</dbReference>
<dbReference type="InterPro" id="IPR009061">
    <property type="entry name" value="DNA-bd_dom_put_sf"/>
</dbReference>
<reference evidence="4 5" key="1">
    <citation type="submission" date="2020-08" db="EMBL/GenBank/DDBJ databases">
        <title>Sequencing the genomes of 1000 actinobacteria strains.</title>
        <authorList>
            <person name="Klenk H.-P."/>
        </authorList>
    </citation>
    <scope>NUCLEOTIDE SEQUENCE [LARGE SCALE GENOMIC DNA]</scope>
    <source>
        <strain evidence="4 5">DSM 44598</strain>
    </source>
</reference>